<sequence>MSPWFQPVTSQNAPEIRIAQAERTPLRTAAPVSR</sequence>
<gene>
    <name evidence="2" type="ORF">BPA30113_06175</name>
</gene>
<feature type="region of interest" description="Disordered" evidence="1">
    <location>
        <begin position="1"/>
        <end position="34"/>
    </location>
</feature>
<proteinExistence type="predicted"/>
<dbReference type="Proteomes" id="UP000494330">
    <property type="component" value="Unassembled WGS sequence"/>
</dbReference>
<dbReference type="EMBL" id="CABVQD010000031">
    <property type="protein sequence ID" value="VWC29007.1"/>
    <property type="molecule type" value="Genomic_DNA"/>
</dbReference>
<reference evidence="2 3" key="1">
    <citation type="submission" date="2019-09" db="EMBL/GenBank/DDBJ databases">
        <authorList>
            <person name="Depoorter E."/>
        </authorList>
    </citation>
    <scope>NUCLEOTIDE SEQUENCE [LARGE SCALE GENOMIC DNA]</scope>
    <source>
        <strain evidence="2">LMG 30113</strain>
    </source>
</reference>
<protein>
    <submittedName>
        <fullName evidence="2">Uncharacterized protein</fullName>
    </submittedName>
</protein>
<keyword evidence="3" id="KW-1185">Reference proteome</keyword>
<name>A0A6P2RF80_9BURK</name>
<evidence type="ECO:0000313" key="2">
    <source>
        <dbReference type="EMBL" id="VWC29007.1"/>
    </source>
</evidence>
<evidence type="ECO:0000256" key="1">
    <source>
        <dbReference type="SAM" id="MobiDB-lite"/>
    </source>
</evidence>
<organism evidence="2 3">
    <name type="scientific">Burkholderia paludis</name>
    <dbReference type="NCBI Taxonomy" id="1506587"/>
    <lineage>
        <taxon>Bacteria</taxon>
        <taxon>Pseudomonadati</taxon>
        <taxon>Pseudomonadota</taxon>
        <taxon>Betaproteobacteria</taxon>
        <taxon>Burkholderiales</taxon>
        <taxon>Burkholderiaceae</taxon>
        <taxon>Burkholderia</taxon>
        <taxon>Burkholderia cepacia complex</taxon>
    </lineage>
</organism>
<dbReference type="AlphaFoldDB" id="A0A6P2RF80"/>
<accession>A0A6P2RF80</accession>
<evidence type="ECO:0000313" key="3">
    <source>
        <dbReference type="Proteomes" id="UP000494330"/>
    </source>
</evidence>